<reference evidence="9 10" key="1">
    <citation type="submission" date="2024-09" db="EMBL/GenBank/DDBJ databases">
        <title>Laminarin stimulates single cell rates of sulfate reduction while oxygen inhibits transcriptomic activity in coastal marine sediment.</title>
        <authorList>
            <person name="Lindsay M."/>
            <person name="Orcutt B."/>
            <person name="Emerson D."/>
            <person name="Stepanauskas R."/>
            <person name="D'Angelo T."/>
        </authorList>
    </citation>
    <scope>NUCLEOTIDE SEQUENCE [LARGE SCALE GENOMIC DNA]</scope>
    <source>
        <strain evidence="9">SAG AM-311-K15</strain>
    </source>
</reference>
<protein>
    <recommendedName>
        <fullName evidence="7">Recombination protein RecR</fullName>
    </recommendedName>
</protein>
<dbReference type="InterPro" id="IPR023627">
    <property type="entry name" value="Rcmb_RecR"/>
</dbReference>
<keyword evidence="2 7" id="KW-0227">DNA damage</keyword>
<sequence length="199" mass="21988">MLGYPKSLGKLIDHLKRMPGIGQKTAQRLAFHILNLEPKGAQDLAQAILEARQKLIYCSVCFNLTEHDPCFICADPKRNQQTICVIEEPKDFITIEKIGEYQGVYHILGGSISPLEGRTPDDLKIKELVRRVTSSGIAEVILATNPNVEGEATALYIAKILKPLAVKVTRIARGIPVGGDLEFADEITMLRALEGRQEI</sequence>
<comment type="similarity">
    <text evidence="7">Belongs to the RecR family.</text>
</comment>
<evidence type="ECO:0000256" key="3">
    <source>
        <dbReference type="ARBA" id="ARBA00022771"/>
    </source>
</evidence>
<dbReference type="Pfam" id="PF21175">
    <property type="entry name" value="RecR_C"/>
    <property type="match status" value="1"/>
</dbReference>
<dbReference type="InterPro" id="IPR034137">
    <property type="entry name" value="TOPRIM_RecR"/>
</dbReference>
<proteinExistence type="inferred from homology"/>
<keyword evidence="6 7" id="KW-0234">DNA repair</keyword>
<evidence type="ECO:0000256" key="2">
    <source>
        <dbReference type="ARBA" id="ARBA00022763"/>
    </source>
</evidence>
<comment type="caution">
    <text evidence="9">The sequence shown here is derived from an EMBL/GenBank/DDBJ whole genome shotgun (WGS) entry which is preliminary data.</text>
</comment>
<dbReference type="InterPro" id="IPR000093">
    <property type="entry name" value="DNA_Rcmb_RecR"/>
</dbReference>
<evidence type="ECO:0000256" key="6">
    <source>
        <dbReference type="ARBA" id="ARBA00023204"/>
    </source>
</evidence>
<feature type="zinc finger region" description="C4-type" evidence="7">
    <location>
        <begin position="58"/>
        <end position="73"/>
    </location>
</feature>
<dbReference type="InterPro" id="IPR015967">
    <property type="entry name" value="Rcmb_RecR_Znf"/>
</dbReference>
<dbReference type="Proteomes" id="UP001594351">
    <property type="component" value="Unassembled WGS sequence"/>
</dbReference>
<accession>A0ABV6Z4V7</accession>
<evidence type="ECO:0000256" key="5">
    <source>
        <dbReference type="ARBA" id="ARBA00023172"/>
    </source>
</evidence>
<evidence type="ECO:0000259" key="8">
    <source>
        <dbReference type="PROSITE" id="PS50880"/>
    </source>
</evidence>
<comment type="function">
    <text evidence="7">May play a role in DNA repair. It seems to be involved in an RecBC-independent recombinational process of DNA repair. It may act with RecF and RecO.</text>
</comment>
<keyword evidence="10" id="KW-1185">Reference proteome</keyword>
<name>A0ABV6Z4V7_UNCC1</name>
<dbReference type="InterPro" id="IPR006171">
    <property type="entry name" value="TOPRIM_dom"/>
</dbReference>
<keyword evidence="1 7" id="KW-0479">Metal-binding</keyword>
<organism evidence="9 10">
    <name type="scientific">candidate division CSSED10-310 bacterium</name>
    <dbReference type="NCBI Taxonomy" id="2855610"/>
    <lineage>
        <taxon>Bacteria</taxon>
        <taxon>Bacteria division CSSED10-310</taxon>
    </lineage>
</organism>
<dbReference type="SUPFAM" id="SSF111304">
    <property type="entry name" value="Recombination protein RecR"/>
    <property type="match status" value="1"/>
</dbReference>
<evidence type="ECO:0000313" key="10">
    <source>
        <dbReference type="Proteomes" id="UP001594351"/>
    </source>
</evidence>
<evidence type="ECO:0000256" key="1">
    <source>
        <dbReference type="ARBA" id="ARBA00022723"/>
    </source>
</evidence>
<keyword evidence="3 7" id="KW-0863">Zinc-finger</keyword>
<dbReference type="PROSITE" id="PS01300">
    <property type="entry name" value="RECR"/>
    <property type="match status" value="1"/>
</dbReference>
<dbReference type="EMBL" id="JBHPBY010000509">
    <property type="protein sequence ID" value="MFC1853473.1"/>
    <property type="molecule type" value="Genomic_DNA"/>
</dbReference>
<dbReference type="Pfam" id="PF21176">
    <property type="entry name" value="RecR_HhH"/>
    <property type="match status" value="1"/>
</dbReference>
<dbReference type="Gene3D" id="3.30.60.80">
    <property type="match status" value="1"/>
</dbReference>
<dbReference type="SMART" id="SM00493">
    <property type="entry name" value="TOPRIM"/>
    <property type="match status" value="1"/>
</dbReference>
<evidence type="ECO:0000256" key="4">
    <source>
        <dbReference type="ARBA" id="ARBA00022833"/>
    </source>
</evidence>
<dbReference type="HAMAP" id="MF_00017">
    <property type="entry name" value="RecR"/>
    <property type="match status" value="1"/>
</dbReference>
<dbReference type="PANTHER" id="PTHR30446:SF0">
    <property type="entry name" value="RECOMBINATION PROTEIN RECR"/>
    <property type="match status" value="1"/>
</dbReference>
<keyword evidence="5 7" id="KW-0233">DNA recombination</keyword>
<dbReference type="Gene3D" id="1.10.8.420">
    <property type="entry name" value="RecR Domain 1"/>
    <property type="match status" value="1"/>
</dbReference>
<dbReference type="PANTHER" id="PTHR30446">
    <property type="entry name" value="RECOMBINATION PROTEIN RECR"/>
    <property type="match status" value="1"/>
</dbReference>
<dbReference type="Pfam" id="PF02132">
    <property type="entry name" value="RecR_ZnF"/>
    <property type="match status" value="1"/>
</dbReference>
<keyword evidence="4 7" id="KW-0862">Zinc</keyword>
<feature type="domain" description="Toprim" evidence="8">
    <location>
        <begin position="81"/>
        <end position="176"/>
    </location>
</feature>
<dbReference type="Gene3D" id="3.40.1360.10">
    <property type="match status" value="1"/>
</dbReference>
<dbReference type="NCBIfam" id="TIGR00615">
    <property type="entry name" value="recR"/>
    <property type="match status" value="1"/>
</dbReference>
<gene>
    <name evidence="7 9" type="primary">recR</name>
    <name evidence="9" type="ORF">ACFL27_25055</name>
</gene>
<dbReference type="Pfam" id="PF13662">
    <property type="entry name" value="Toprim_4"/>
    <property type="match status" value="1"/>
</dbReference>
<dbReference type="CDD" id="cd01025">
    <property type="entry name" value="TOPRIM_recR"/>
    <property type="match status" value="1"/>
</dbReference>
<dbReference type="PROSITE" id="PS50880">
    <property type="entry name" value="TOPRIM"/>
    <property type="match status" value="1"/>
</dbReference>
<dbReference type="Gene3D" id="6.10.250.240">
    <property type="match status" value="1"/>
</dbReference>
<evidence type="ECO:0000256" key="7">
    <source>
        <dbReference type="HAMAP-Rule" id="MF_00017"/>
    </source>
</evidence>
<evidence type="ECO:0000313" key="9">
    <source>
        <dbReference type="EMBL" id="MFC1853473.1"/>
    </source>
</evidence>